<dbReference type="PROSITE" id="PS51352">
    <property type="entry name" value="THIOREDOXIN_2"/>
    <property type="match status" value="1"/>
</dbReference>
<dbReference type="InterPro" id="IPR036249">
    <property type="entry name" value="Thioredoxin-like_sf"/>
</dbReference>
<dbReference type="PANTHER" id="PTHR11592">
    <property type="entry name" value="GLUTATHIONE PEROXIDASE"/>
    <property type="match status" value="1"/>
</dbReference>
<organism evidence="7 8">
    <name type="scientific">Pseudosulfitobacter koreensis</name>
    <dbReference type="NCBI Taxonomy" id="2968472"/>
    <lineage>
        <taxon>Bacteria</taxon>
        <taxon>Pseudomonadati</taxon>
        <taxon>Pseudomonadota</taxon>
        <taxon>Alphaproteobacteria</taxon>
        <taxon>Rhodobacterales</taxon>
        <taxon>Roseobacteraceae</taxon>
        <taxon>Pseudosulfitobacter</taxon>
    </lineage>
</organism>
<evidence type="ECO:0000313" key="8">
    <source>
        <dbReference type="Proteomes" id="UP001165396"/>
    </source>
</evidence>
<keyword evidence="3 4" id="KW-0560">Oxidoreductase</keyword>
<evidence type="ECO:0000256" key="2">
    <source>
        <dbReference type="ARBA" id="ARBA00022559"/>
    </source>
</evidence>
<dbReference type="PIRSF" id="PIRSF000303">
    <property type="entry name" value="Glutathion_perox"/>
    <property type="match status" value="1"/>
</dbReference>
<reference evidence="7" key="1">
    <citation type="submission" date="2022-07" db="EMBL/GenBank/DDBJ databases">
        <title>Pseudosulfitobacter sp. strain AP-MA-4, whole genome sequence.</title>
        <authorList>
            <person name="Jiang Y."/>
        </authorList>
    </citation>
    <scope>NUCLEOTIDE SEQUENCE</scope>
    <source>
        <strain evidence="7">AP-MA-4</strain>
    </source>
</reference>
<evidence type="ECO:0000256" key="3">
    <source>
        <dbReference type="ARBA" id="ARBA00023002"/>
    </source>
</evidence>
<comment type="similarity">
    <text evidence="1 4">Belongs to the glutathione peroxidase family.</text>
</comment>
<dbReference type="SUPFAM" id="SSF52833">
    <property type="entry name" value="Thioredoxin-like"/>
    <property type="match status" value="1"/>
</dbReference>
<accession>A0ABT1Z0W1</accession>
<dbReference type="EMBL" id="JANKJG010000006">
    <property type="protein sequence ID" value="MCR8826771.1"/>
    <property type="molecule type" value="Genomic_DNA"/>
</dbReference>
<dbReference type="GO" id="GO:0004601">
    <property type="term" value="F:peroxidase activity"/>
    <property type="evidence" value="ECO:0007669"/>
    <property type="project" value="UniProtKB-KW"/>
</dbReference>
<comment type="caution">
    <text evidence="7">The sequence shown here is derived from an EMBL/GenBank/DDBJ whole genome shotgun (WGS) entry which is preliminary data.</text>
</comment>
<dbReference type="CDD" id="cd00340">
    <property type="entry name" value="GSH_Peroxidase"/>
    <property type="match status" value="1"/>
</dbReference>
<dbReference type="PROSITE" id="PS51355">
    <property type="entry name" value="GLUTATHIONE_PEROXID_3"/>
    <property type="match status" value="1"/>
</dbReference>
<evidence type="ECO:0000313" key="7">
    <source>
        <dbReference type="EMBL" id="MCR8826771.1"/>
    </source>
</evidence>
<dbReference type="RefSeq" id="WP_258294502.1">
    <property type="nucleotide sequence ID" value="NZ_JANKJG010000006.1"/>
</dbReference>
<keyword evidence="8" id="KW-1185">Reference proteome</keyword>
<dbReference type="Gene3D" id="3.40.30.10">
    <property type="entry name" value="Glutaredoxin"/>
    <property type="match status" value="1"/>
</dbReference>
<dbReference type="Pfam" id="PF00255">
    <property type="entry name" value="GSHPx"/>
    <property type="match status" value="1"/>
</dbReference>
<dbReference type="InterPro" id="IPR013766">
    <property type="entry name" value="Thioredoxin_domain"/>
</dbReference>
<name>A0ABT1Z0W1_9RHOB</name>
<dbReference type="InterPro" id="IPR029759">
    <property type="entry name" value="GPX_AS"/>
</dbReference>
<protein>
    <recommendedName>
        <fullName evidence="4">Glutathione peroxidase</fullName>
    </recommendedName>
</protein>
<keyword evidence="2 4" id="KW-0575">Peroxidase</keyword>
<evidence type="ECO:0000256" key="4">
    <source>
        <dbReference type="RuleBase" id="RU000499"/>
    </source>
</evidence>
<evidence type="ECO:0000259" key="6">
    <source>
        <dbReference type="PROSITE" id="PS51352"/>
    </source>
</evidence>
<dbReference type="Proteomes" id="UP001165396">
    <property type="component" value="Unassembled WGS sequence"/>
</dbReference>
<feature type="domain" description="Thioredoxin" evidence="6">
    <location>
        <begin position="7"/>
        <end position="177"/>
    </location>
</feature>
<dbReference type="PANTHER" id="PTHR11592:SF44">
    <property type="entry name" value="GLUTATHIONE PEROXIDASE"/>
    <property type="match status" value="1"/>
</dbReference>
<dbReference type="PRINTS" id="PR01011">
    <property type="entry name" value="GLUTPROXDASE"/>
</dbReference>
<keyword evidence="5" id="KW-0732">Signal</keyword>
<evidence type="ECO:0000256" key="1">
    <source>
        <dbReference type="ARBA" id="ARBA00006926"/>
    </source>
</evidence>
<proteinExistence type="inferred from homology"/>
<feature type="signal peptide" evidence="5">
    <location>
        <begin position="1"/>
        <end position="23"/>
    </location>
</feature>
<dbReference type="PROSITE" id="PS00460">
    <property type="entry name" value="GLUTATHIONE_PEROXID_1"/>
    <property type="match status" value="1"/>
</dbReference>
<sequence length="177" mass="19245">MKRLISLFAGLAASLAIASAVWAGVSARSFSNIDGGQLDLNDWAGRPILVVNTASQCAYTSQYDQLQTLYDRYRARGLIVLAVPSDDFRQELDSAAEVKEFCEMNFGLDLPMTAITHVRGAAAHPFYVQVRAETGFEPRWNFNKILIGPDGKVAATWGAPVKPLSSPVTKAIEALLN</sequence>
<dbReference type="InterPro" id="IPR000889">
    <property type="entry name" value="Glutathione_peroxidase"/>
</dbReference>
<feature type="chain" id="PRO_5046311521" description="Glutathione peroxidase" evidence="5">
    <location>
        <begin position="24"/>
        <end position="177"/>
    </location>
</feature>
<evidence type="ECO:0000256" key="5">
    <source>
        <dbReference type="SAM" id="SignalP"/>
    </source>
</evidence>
<gene>
    <name evidence="7" type="ORF">NTA49_09505</name>
</gene>